<proteinExistence type="predicted"/>
<accession>A0ACB9QFG6</accession>
<organism evidence="1 2">
    <name type="scientific">Melastoma candidum</name>
    <dbReference type="NCBI Taxonomy" id="119954"/>
    <lineage>
        <taxon>Eukaryota</taxon>
        <taxon>Viridiplantae</taxon>
        <taxon>Streptophyta</taxon>
        <taxon>Embryophyta</taxon>
        <taxon>Tracheophyta</taxon>
        <taxon>Spermatophyta</taxon>
        <taxon>Magnoliopsida</taxon>
        <taxon>eudicotyledons</taxon>
        <taxon>Gunneridae</taxon>
        <taxon>Pentapetalae</taxon>
        <taxon>rosids</taxon>
        <taxon>malvids</taxon>
        <taxon>Myrtales</taxon>
        <taxon>Melastomataceae</taxon>
        <taxon>Melastomatoideae</taxon>
        <taxon>Melastomateae</taxon>
        <taxon>Melastoma</taxon>
    </lineage>
</organism>
<gene>
    <name evidence="1" type="ORF">MLD38_021186</name>
</gene>
<sequence>MGHFPCDHVRGWDEGAHFAGVRRGKRATPLCDLGLAKLLNQRDLHKTSTIHGTVGHITPEYLSTGQSFEKTDVLGFEILQLELITG</sequence>
<protein>
    <submittedName>
        <fullName evidence="1">Uncharacterized protein</fullName>
    </submittedName>
</protein>
<dbReference type="EMBL" id="CM042885">
    <property type="protein sequence ID" value="KAI4365176.1"/>
    <property type="molecule type" value="Genomic_DNA"/>
</dbReference>
<evidence type="ECO:0000313" key="2">
    <source>
        <dbReference type="Proteomes" id="UP001057402"/>
    </source>
</evidence>
<name>A0ACB9QFG6_9MYRT</name>
<reference evidence="2" key="1">
    <citation type="journal article" date="2023" name="Front. Plant Sci.">
        <title>Chromosomal-level genome assembly of Melastoma candidum provides insights into trichome evolution.</title>
        <authorList>
            <person name="Zhong Y."/>
            <person name="Wu W."/>
            <person name="Sun C."/>
            <person name="Zou P."/>
            <person name="Liu Y."/>
            <person name="Dai S."/>
            <person name="Zhou R."/>
        </authorList>
    </citation>
    <scope>NUCLEOTIDE SEQUENCE [LARGE SCALE GENOMIC DNA]</scope>
</reference>
<dbReference type="Proteomes" id="UP001057402">
    <property type="component" value="Chromosome 6"/>
</dbReference>
<comment type="caution">
    <text evidence="1">The sequence shown here is derived from an EMBL/GenBank/DDBJ whole genome shotgun (WGS) entry which is preliminary data.</text>
</comment>
<evidence type="ECO:0000313" key="1">
    <source>
        <dbReference type="EMBL" id="KAI4365176.1"/>
    </source>
</evidence>
<keyword evidence="2" id="KW-1185">Reference proteome</keyword>